<accession>A0A6L6Q3A5</accession>
<feature type="binding site" evidence="2">
    <location>
        <begin position="319"/>
        <end position="326"/>
    </location>
    <ligand>
        <name>ATP</name>
        <dbReference type="ChEBI" id="CHEBI:30616"/>
    </ligand>
</feature>
<keyword evidence="5" id="KW-1185">Reference proteome</keyword>
<name>A0A6L6Q3A5_9BURK</name>
<organism evidence="4 5">
    <name type="scientific">Pseudoduganella ginsengisoli</name>
    <dbReference type="NCBI Taxonomy" id="1462440"/>
    <lineage>
        <taxon>Bacteria</taxon>
        <taxon>Pseudomonadati</taxon>
        <taxon>Pseudomonadota</taxon>
        <taxon>Betaproteobacteria</taxon>
        <taxon>Burkholderiales</taxon>
        <taxon>Oxalobacteraceae</taxon>
        <taxon>Telluria group</taxon>
        <taxon>Pseudoduganella</taxon>
    </lineage>
</organism>
<dbReference type="OrthoDB" id="9813719at2"/>
<gene>
    <name evidence="4" type="ORF">GM668_16570</name>
</gene>
<feature type="domain" description="Fido" evidence="3">
    <location>
        <begin position="230"/>
        <end position="380"/>
    </location>
</feature>
<evidence type="ECO:0000256" key="2">
    <source>
        <dbReference type="PIRSR" id="PIRSR640198-2"/>
    </source>
</evidence>
<dbReference type="InterPro" id="IPR036597">
    <property type="entry name" value="Fido-like_dom_sf"/>
</dbReference>
<dbReference type="PROSITE" id="PS51459">
    <property type="entry name" value="FIDO"/>
    <property type="match status" value="1"/>
</dbReference>
<keyword evidence="2" id="KW-0547">Nucleotide-binding</keyword>
<dbReference type="SUPFAM" id="SSF140931">
    <property type="entry name" value="Fic-like"/>
    <property type="match status" value="1"/>
</dbReference>
<sequence length="498" mass="55599">MRTLGYEFLRQSLLLSAFPLKRPAREFAVTKVGPAETSLAVPPHVAPQDDDPVSHILFALKHEGTNLQVLSEALPLIDAAVIHSHLTAAPSSAYVRLLCYLWEAFNHRQLTDIPVIGGANVPLFDPKKYVTGPAVRNARWRVLFNGLGSLRYCVTVERTPGVQQALAADLLGRVGEFLASLDTVAMDRALAWAYMHETESSFAIEREAPTQDKASAFIALLRQAHEPRTLDEDYFVELQNTVITNPYERAAAYRHEQNWLQGPLKGAAGVSYVPPSPQLVPELMGELVGLIWATQKTVDPLVVAAIASFGFVFIHPFMDGNGRLSRFLFHHALCQSGKLARGLLLPVSVAMKRNEPAYLATLQQFSVPARERWKVLWVDEGNYAFEFKGSESIYRYWDATACVEFGYRMAEQALEIDLRKETEFLARYDAVFKAVDAQYDVRGSDLATLVRCSLENDGRISKKRRKQYQYKVPAEVLDAIELAAQASLSGQDVDEDID</sequence>
<comment type="caution">
    <text evidence="4">The sequence shown here is derived from an EMBL/GenBank/DDBJ whole genome shotgun (WGS) entry which is preliminary data.</text>
</comment>
<evidence type="ECO:0000313" key="4">
    <source>
        <dbReference type="EMBL" id="MTW03698.1"/>
    </source>
</evidence>
<dbReference type="PANTHER" id="PTHR13504">
    <property type="entry name" value="FIDO DOMAIN-CONTAINING PROTEIN DDB_G0283145"/>
    <property type="match status" value="1"/>
</dbReference>
<protein>
    <submittedName>
        <fullName evidence="4">Cell filamentation protein Fic</fullName>
    </submittedName>
</protein>
<evidence type="ECO:0000256" key="1">
    <source>
        <dbReference type="PIRSR" id="PIRSR640198-1"/>
    </source>
</evidence>
<dbReference type="PANTHER" id="PTHR13504:SF38">
    <property type="entry name" value="FIDO DOMAIN-CONTAINING PROTEIN"/>
    <property type="match status" value="1"/>
</dbReference>
<dbReference type="GO" id="GO:0005524">
    <property type="term" value="F:ATP binding"/>
    <property type="evidence" value="ECO:0007669"/>
    <property type="project" value="UniProtKB-KW"/>
</dbReference>
<feature type="active site" evidence="1">
    <location>
        <position position="315"/>
    </location>
</feature>
<dbReference type="Pfam" id="PF02661">
    <property type="entry name" value="Fic"/>
    <property type="match status" value="1"/>
</dbReference>
<dbReference type="InterPro" id="IPR003812">
    <property type="entry name" value="Fido"/>
</dbReference>
<keyword evidence="2" id="KW-0067">ATP-binding</keyword>
<dbReference type="InterPro" id="IPR040198">
    <property type="entry name" value="Fido_containing"/>
</dbReference>
<evidence type="ECO:0000313" key="5">
    <source>
        <dbReference type="Proteomes" id="UP000484015"/>
    </source>
</evidence>
<evidence type="ECO:0000259" key="3">
    <source>
        <dbReference type="PROSITE" id="PS51459"/>
    </source>
</evidence>
<proteinExistence type="predicted"/>
<dbReference type="EMBL" id="WNLA01000011">
    <property type="protein sequence ID" value="MTW03698.1"/>
    <property type="molecule type" value="Genomic_DNA"/>
</dbReference>
<dbReference type="AlphaFoldDB" id="A0A6L6Q3A5"/>
<dbReference type="Proteomes" id="UP000484015">
    <property type="component" value="Unassembled WGS sequence"/>
</dbReference>
<dbReference type="Gene3D" id="1.10.3290.10">
    <property type="entry name" value="Fido-like domain"/>
    <property type="match status" value="1"/>
</dbReference>
<reference evidence="4 5" key="1">
    <citation type="submission" date="2019-11" db="EMBL/GenBank/DDBJ databases">
        <title>Type strains purchased from KCTC, JCM and DSMZ.</title>
        <authorList>
            <person name="Lu H."/>
        </authorList>
    </citation>
    <scope>NUCLEOTIDE SEQUENCE [LARGE SCALE GENOMIC DNA]</scope>
    <source>
        <strain evidence="4 5">KCTC 42409</strain>
    </source>
</reference>